<dbReference type="InterPro" id="IPR000121">
    <property type="entry name" value="PEP_util_C"/>
</dbReference>
<reference evidence="4" key="2">
    <citation type="submission" date="2020-02" db="EMBL/GenBank/DDBJ databases">
        <authorList>
            <person name="Studholme D.J."/>
        </authorList>
    </citation>
    <scope>NUCLEOTIDE SEQUENCE</scope>
    <source>
        <strain evidence="4">00238/432</strain>
    </source>
</reference>
<feature type="domain" description="PEP-utilising enzyme C-terminal" evidence="3">
    <location>
        <begin position="117"/>
        <end position="472"/>
    </location>
</feature>
<sequence>MTGDYVSSAASEGLNEGLDELRREEPELYAILQDACRYLESRTNEVQEIQFAVDSGALYLVEISEARLTSKAALRSTVDLVDEGIITKEDAILRIQPWHVTEMLKTSSTLLPELQLLLEWADEMKALTILSNVDHPKDAMKARALGAEGIGLCRTEQLLLSASRFPFVQKMILADSEAERKRGLERLLPMQQADFEQLFEAMDGYPVTIRLLDPPLHELLPDIERLNEQRERLALSELEENNTEVQELDRVIRRVLELHEQYPLLGQQDCRLGTVFPEIYDMQLEAIFRAAVKGIRQGLWVRPEIMIPLVGHANELQDMRELVDHVADQVLGEEKRHCLYRVGARIEVPRAALTAAHIARHADFFSFGTDDLTQMTFGYSRHNTEKSFLHFAEHQRSLTSNPFQVLDIDGVGQLVEMALVQGRIRKPHLKAGICGENAADPASIAFCHRIGLDYVSCLPEQVPLARIAAAQAALLAAKQDHNENRQGLSLLRYFFFHGLSGIGFVTDALGALTVVCILDLIVPKGWKRAVYGGFNVLFSLVLFAATLYNVHFSSVPTYTALSEIGQVAQVRGSIGPLVRPEHFLFFVDIVLAVPVWFILRSRRTSGRNSSYRDSGLHFGRSRRRYWGKLGVALTAAFCITLSGSFIVKGETIDNELVRAENLGFLNYQVSSAIMTSKENEAIANGNINETIDKINQLVSKYSYQEKSSQGTEIKAKYFGQAKGSNLIVLQLESFQNFPINASLDGQVLTPVLNDLAKESYYFSHFFQQIGQGNTSDAEFMSNTSIYPTGVVPMSAGYSDRDLPSLPKLLGKEGYESETFHVNDVTFWNRNKMYPALGFNRYFDKPSFENDKFNDFGPSDEELYRVGMEKMTAHQAANQPFYAQFITASSHSPFTVPADRARITIPATITNTLLHDYLQAINYTDYAVGQLINELKANGLWDNTTLVIYGDHFGLPANDEITQQIQTNLGVPYDGKVSRFNIPLLIHTPKQAKGQVIEQPGGQLDIMPTVLNLMGVSLKEEKFTAFGHDLLNMDHNAFGIRYYLPTGSFVNNDIMFIPGAGFDDGTAYSLKTYEPVTDLEPYRSDYEHVLSLMKLSDEYVKLLPKRAP</sequence>
<dbReference type="SUPFAM" id="SSF51621">
    <property type="entry name" value="Phosphoenolpyruvate/pyruvate domain"/>
    <property type="match status" value="1"/>
</dbReference>
<dbReference type="Gene3D" id="1.10.189.10">
    <property type="entry name" value="Pyruvate Phosphate Dikinase, domain 2"/>
    <property type="match status" value="1"/>
</dbReference>
<dbReference type="InterPro" id="IPR010121">
    <property type="entry name" value="Pyruvate_phosphate_dikinase"/>
</dbReference>
<dbReference type="InterPro" id="IPR040442">
    <property type="entry name" value="Pyrv_kinase-like_dom_sf"/>
</dbReference>
<dbReference type="Pfam" id="PF02896">
    <property type="entry name" value="PEP-utilizers_C"/>
    <property type="match status" value="1"/>
</dbReference>
<dbReference type="Gene3D" id="3.20.20.60">
    <property type="entry name" value="Phosphoenolpyruvate-binding domains"/>
    <property type="match status" value="1"/>
</dbReference>
<evidence type="ECO:0000313" key="5">
    <source>
        <dbReference type="Proteomes" id="UP000702964"/>
    </source>
</evidence>
<dbReference type="GO" id="GO:0050242">
    <property type="term" value="F:pyruvate, phosphate dikinase activity"/>
    <property type="evidence" value="ECO:0007669"/>
    <property type="project" value="InterPro"/>
</dbReference>
<evidence type="ECO:0000259" key="2">
    <source>
        <dbReference type="Pfam" id="PF00884"/>
    </source>
</evidence>
<keyword evidence="1" id="KW-1133">Transmembrane helix</keyword>
<dbReference type="CDD" id="cd16015">
    <property type="entry name" value="LTA_synthase"/>
    <property type="match status" value="1"/>
</dbReference>
<dbReference type="InterPro" id="IPR000917">
    <property type="entry name" value="Sulfatase_N"/>
</dbReference>
<evidence type="ECO:0000259" key="3">
    <source>
        <dbReference type="Pfam" id="PF02896"/>
    </source>
</evidence>
<feature type="transmembrane region" description="Helical" evidence="1">
    <location>
        <begin position="529"/>
        <end position="548"/>
    </location>
</feature>
<protein>
    <submittedName>
        <fullName evidence="4">Uncharacterized protein</fullName>
    </submittedName>
</protein>
<organism evidence="4 5">
    <name type="scientific">Phytophthora kernoviae 00238/432</name>
    <dbReference type="NCBI Taxonomy" id="1284355"/>
    <lineage>
        <taxon>Eukaryota</taxon>
        <taxon>Sar</taxon>
        <taxon>Stramenopiles</taxon>
        <taxon>Oomycota</taxon>
        <taxon>Peronosporomycetes</taxon>
        <taxon>Peronosporales</taxon>
        <taxon>Peronosporaceae</taxon>
        <taxon>Phytophthora</taxon>
    </lineage>
</organism>
<dbReference type="PANTHER" id="PTHR22931:SF9">
    <property type="entry name" value="PYRUVATE, PHOSPHATE DIKINASE 1, CHLOROPLASTIC"/>
    <property type="match status" value="1"/>
</dbReference>
<dbReference type="Proteomes" id="UP000702964">
    <property type="component" value="Unassembled WGS sequence"/>
</dbReference>
<dbReference type="AlphaFoldDB" id="A0A8J4WBJ0"/>
<evidence type="ECO:0000313" key="4">
    <source>
        <dbReference type="EMBL" id="KAF4325673.1"/>
    </source>
</evidence>
<dbReference type="SUPFAM" id="SSF53649">
    <property type="entry name" value="Alkaline phosphatase-like"/>
    <property type="match status" value="1"/>
</dbReference>
<keyword evidence="1" id="KW-0812">Transmembrane</keyword>
<proteinExistence type="predicted"/>
<dbReference type="Gene3D" id="3.40.720.10">
    <property type="entry name" value="Alkaline Phosphatase, subunit A"/>
    <property type="match status" value="1"/>
</dbReference>
<dbReference type="EMBL" id="AOFI03000003">
    <property type="protein sequence ID" value="KAF4325673.1"/>
    <property type="molecule type" value="Genomic_DNA"/>
</dbReference>
<feature type="transmembrane region" description="Helical" evidence="1">
    <location>
        <begin position="625"/>
        <end position="647"/>
    </location>
</feature>
<feature type="domain" description="Sulfatase N-terminal" evidence="2">
    <location>
        <begin position="725"/>
        <end position="1015"/>
    </location>
</feature>
<feature type="transmembrane region" description="Helical" evidence="1">
    <location>
        <begin position="494"/>
        <end position="522"/>
    </location>
</feature>
<comment type="caution">
    <text evidence="4">The sequence shown here is derived from an EMBL/GenBank/DDBJ whole genome shotgun (WGS) entry which is preliminary data.</text>
</comment>
<accession>A0A8J4WBJ0</accession>
<name>A0A8J4WBJ0_9STRA</name>
<keyword evidence="1" id="KW-0472">Membrane</keyword>
<dbReference type="InterPro" id="IPR017850">
    <property type="entry name" value="Alkaline_phosphatase_core_sf"/>
</dbReference>
<dbReference type="InterPro" id="IPR015813">
    <property type="entry name" value="Pyrv/PenolPyrv_kinase-like_dom"/>
</dbReference>
<feature type="transmembrane region" description="Helical" evidence="1">
    <location>
        <begin position="582"/>
        <end position="599"/>
    </location>
</feature>
<dbReference type="SUPFAM" id="SSF56059">
    <property type="entry name" value="Glutathione synthetase ATP-binding domain-like"/>
    <property type="match status" value="1"/>
</dbReference>
<reference evidence="4" key="1">
    <citation type="journal article" date="2015" name="Genom Data">
        <title>Draft genome sequences of Phytophthora kernoviae and Phytophthora ramorum lineage EU2 from Scotland.</title>
        <authorList>
            <person name="Sambles C."/>
            <person name="Schlenzig A."/>
            <person name="O'Neill P."/>
            <person name="Grant M."/>
            <person name="Studholme D.J."/>
        </authorList>
    </citation>
    <scope>NUCLEOTIDE SEQUENCE</scope>
    <source>
        <strain evidence="4">00238/432</strain>
    </source>
</reference>
<dbReference type="PANTHER" id="PTHR22931">
    <property type="entry name" value="PHOSPHOENOLPYRUVATE DIKINASE-RELATED"/>
    <property type="match status" value="1"/>
</dbReference>
<gene>
    <name evidence="4" type="ORF">G195_000712</name>
</gene>
<dbReference type="Pfam" id="PF00884">
    <property type="entry name" value="Sulfatase"/>
    <property type="match status" value="1"/>
</dbReference>
<dbReference type="Gene3D" id="3.30.1120.170">
    <property type="match status" value="1"/>
</dbReference>
<evidence type="ECO:0000256" key="1">
    <source>
        <dbReference type="SAM" id="Phobius"/>
    </source>
</evidence>